<evidence type="ECO:0000256" key="1">
    <source>
        <dbReference type="SAM" id="Phobius"/>
    </source>
</evidence>
<evidence type="ECO:0000313" key="3">
    <source>
        <dbReference type="Proteomes" id="UP000263900"/>
    </source>
</evidence>
<reference evidence="2 3" key="1">
    <citation type="submission" date="2018-09" db="EMBL/GenBank/DDBJ databases">
        <title>Genome sequencing of strain 6GH32-13.</title>
        <authorList>
            <person name="Weon H.-Y."/>
            <person name="Heo J."/>
            <person name="Kwon S.-W."/>
        </authorList>
    </citation>
    <scope>NUCLEOTIDE SEQUENCE [LARGE SCALE GENOMIC DNA]</scope>
    <source>
        <strain evidence="2 3">5GH32-13</strain>
    </source>
</reference>
<dbReference type="EMBL" id="CP032157">
    <property type="protein sequence ID" value="AXY73475.1"/>
    <property type="molecule type" value="Genomic_DNA"/>
</dbReference>
<dbReference type="RefSeq" id="WP_119049313.1">
    <property type="nucleotide sequence ID" value="NZ_CP032157.1"/>
</dbReference>
<dbReference type="OrthoDB" id="610933at2"/>
<keyword evidence="1" id="KW-1133">Transmembrane helix</keyword>
<accession>A0A3B7MPI1</accession>
<evidence type="ECO:0000313" key="2">
    <source>
        <dbReference type="EMBL" id="AXY73475.1"/>
    </source>
</evidence>
<keyword evidence="1" id="KW-0472">Membrane</keyword>
<organism evidence="2 3">
    <name type="scientific">Paraflavitalea soli</name>
    <dbReference type="NCBI Taxonomy" id="2315862"/>
    <lineage>
        <taxon>Bacteria</taxon>
        <taxon>Pseudomonadati</taxon>
        <taxon>Bacteroidota</taxon>
        <taxon>Chitinophagia</taxon>
        <taxon>Chitinophagales</taxon>
        <taxon>Chitinophagaceae</taxon>
        <taxon>Paraflavitalea</taxon>
    </lineage>
</organism>
<proteinExistence type="predicted"/>
<evidence type="ECO:0008006" key="4">
    <source>
        <dbReference type="Google" id="ProtNLM"/>
    </source>
</evidence>
<feature type="transmembrane region" description="Helical" evidence="1">
    <location>
        <begin position="12"/>
        <end position="32"/>
    </location>
</feature>
<sequence length="1282" mass="144244">MAVKPLVRKLLKVAGIVMGILLVLLVVAYLWFVHHAESIIRDIVRSKSNGTVELSLKNITYDFGQRRLNLREAVIYNTDSVRTKTAYRISVKRLSLQLHKLTPLILHRELVIDSILINNPDIRVMKSDTLEHRHGSLSHEIGDLYNSIHKALSLFSVGHFRIDNGRFSLANRARADWQPVTISNIYFRINHIKVGGNKVDSSAFHFSEDIVFNTDHQEITFPDGRYRMAFSNFRIHVKDRSIALDSCSIISTGNRQKKLALSLFFDKLKFSNLDFPALYATGVLKADSMYALNPLLNLNVTIDSARKQNGPPVHMDTLLKHLGINTQLKYIGVKNISTSVVTVQQGQSAEFNTKGDDFEMRDLVIDRTAKEPVSVGRFDMAIRGYTSLNKDSTYRFKFDSIRIINSSILLNNFSINSLAKANIIRHHQLPLFELDSLSWEELIFNRHIKAKQAVLYGPKIAYVKNTKADKDKKVSMYSVLRSLDKAMSLERIQVINGHISYVPNPDTRLLLQQVNLTVQTNQLLAARSTSMIGDAIDSLHFDKGSIKTKKLQASINNGSFTGHGTVLQAGEATIKDLSGNMTVNARDIRMAGLAFDDSSDHISIGTASWKEATVSINTPTARAAPEGRPPLSLTIRNIQGSKTHFSLKDPHSNLNTFVNKLTIASIRKDGSGKGALKVEGLAVEGTNLQYTGKDMVLHTGYYSLAGNTRSHINDVRFSHHTSHDTITAAIPRLQLVPDLEAILAGNLHAEEVILKEPILLVKLSAAGKAAEAASPGKQLPLMDIKQLIIEQPTLRLEQQQEEHSIHLAWNKGITPAHNQWVFNNIRHDGKTPITIDNASIQGTDVSFSQHADKLILLKPQSMELDLGLTRLATGKHPTIPWSTLIARFTLRNMQIDGIGKDSGRLSLKALTIEQLAIQGNQHHQEWLNNSPNLSLRDFSGDLTTTKNYFRWKQLSYHHRERLLSIDSFTYTPMVSRDAYIAAHPYQTDYIQLHTGRINIHRADLNKYFKDTLIHIGALAIYEPAISVYRDKRPPREPDVIRPLPVDMIKRLPFKIAVDSVLVHQGSVRYEEHSEKTNKSGVISISRLQALLANIKSRNIQATDSLKLLADAYMIDSIHVNLRLQESYTDSLAAFLMTTRVGPANLMMLNKVVEPLASVRIRSGQLDTLTLRAIGREYVSYGEMHMMYRKLNVEILQGGDVQKKSFVTKMITFIANTFVIKSRNNHKTGIIYFERLRDRSIFNYMIKMLLSGAGSSVGAKSNKKYLKHYRRELRKQGLPPIHL</sequence>
<protein>
    <recommendedName>
        <fullName evidence="4">DUF748 domain-containing protein</fullName>
    </recommendedName>
</protein>
<dbReference type="KEGG" id="pseg:D3H65_05565"/>
<keyword evidence="1" id="KW-0812">Transmembrane</keyword>
<keyword evidence="3" id="KW-1185">Reference proteome</keyword>
<gene>
    <name evidence="2" type="ORF">D3H65_05565</name>
</gene>
<dbReference type="Proteomes" id="UP000263900">
    <property type="component" value="Chromosome"/>
</dbReference>
<name>A0A3B7MPI1_9BACT</name>